<sequence>MQILLATYWPLPHIGGVSTYVDALRRQLEDLGHKVEILAQHPDLTKFYLLKRGTEISKLSLLQHVESEVLNKYRQLETVLTPWMARREIEKYICETAFREMGLDSYDIIHTQDILSTFSCARAKPPLTPLVATIHGCLATEWIVNGEIQVRTSLEQEYLAMEEFYGAMSADYLILPSRWLSSRLSAFQISHPQQHIIPYGLDPKTFQKRLQQTEPIPDETGKKIIACPARLVAIKGHTYLLKALSLLVQKRKDFVCWLIGDGIMRKDLEEQAFELGLYEYVKFLGDRMDVPALLSLADIVVLPSLQDNLPFAVIEAQTVGKPVVASKVGGIVELLEDGKNGMLVEPGNYRQLFEKMLLLLENRDLYRRQSEAARRQSQNDWRLGTMVERTLGVYHEAMENSLRRCAGSCLRFPQIPDPCYTEELKKKYDRLAKTGDIEVPPVADLFGQVKLKSTQATVSNAFVHLVDMSGIVLQTVSTDKRGEYSIRNLQPGNYALTCFAETYGSHSQKIWVPESSALKIDIEIPSDSA</sequence>
<feature type="domain" description="Glycosyl transferase family 1" evidence="1">
    <location>
        <begin position="218"/>
        <end position="375"/>
    </location>
</feature>
<evidence type="ECO:0000259" key="1">
    <source>
        <dbReference type="Pfam" id="PF00534"/>
    </source>
</evidence>
<dbReference type="SUPFAM" id="SSF49478">
    <property type="entry name" value="Cna protein B-type domain"/>
    <property type="match status" value="1"/>
</dbReference>
<evidence type="ECO:0000313" key="4">
    <source>
        <dbReference type="Proteomes" id="UP000217785"/>
    </source>
</evidence>
<keyword evidence="4" id="KW-1185">Reference proteome</keyword>
<dbReference type="PANTHER" id="PTHR45947">
    <property type="entry name" value="SULFOQUINOVOSYL TRANSFERASE SQD2"/>
    <property type="match status" value="1"/>
</dbReference>
<dbReference type="PANTHER" id="PTHR45947:SF3">
    <property type="entry name" value="SULFOQUINOVOSYL TRANSFERASE SQD2"/>
    <property type="match status" value="1"/>
</dbReference>
<protein>
    <submittedName>
        <fullName evidence="3">Group 1 glycosyl transferase</fullName>
    </submittedName>
</protein>
<keyword evidence="3" id="KW-0808">Transferase</keyword>
<dbReference type="EMBL" id="BDUF01000112">
    <property type="protein sequence ID" value="GAX91971.1"/>
    <property type="molecule type" value="Genomic_DNA"/>
</dbReference>
<dbReference type="Pfam" id="PF13620">
    <property type="entry name" value="CarboxypepD_reg"/>
    <property type="match status" value="1"/>
</dbReference>
<dbReference type="Pfam" id="PF00534">
    <property type="entry name" value="Glycos_transf_1"/>
    <property type="match status" value="1"/>
</dbReference>
<evidence type="ECO:0000313" key="3">
    <source>
        <dbReference type="EMBL" id="GAX91971.1"/>
    </source>
</evidence>
<accession>A0A292YSS8</accession>
<name>A0A292YSS8_9BACL</name>
<proteinExistence type="predicted"/>
<dbReference type="InterPro" id="IPR028098">
    <property type="entry name" value="Glyco_trans_4-like_N"/>
</dbReference>
<dbReference type="InterPro" id="IPR050194">
    <property type="entry name" value="Glycosyltransferase_grp1"/>
</dbReference>
<dbReference type="Proteomes" id="UP000217785">
    <property type="component" value="Unassembled WGS sequence"/>
</dbReference>
<dbReference type="InterPro" id="IPR001296">
    <property type="entry name" value="Glyco_trans_1"/>
</dbReference>
<gene>
    <name evidence="3" type="ORF">EFBL_3662</name>
</gene>
<organism evidence="3 4">
    <name type="scientific">Effusibacillus lacus</name>
    <dbReference type="NCBI Taxonomy" id="1348429"/>
    <lineage>
        <taxon>Bacteria</taxon>
        <taxon>Bacillati</taxon>
        <taxon>Bacillota</taxon>
        <taxon>Bacilli</taxon>
        <taxon>Bacillales</taxon>
        <taxon>Alicyclobacillaceae</taxon>
        <taxon>Effusibacillus</taxon>
    </lineage>
</organism>
<reference evidence="4" key="1">
    <citation type="submission" date="2017-07" db="EMBL/GenBank/DDBJ databases">
        <title>Draft genome sequence of Effusibacillus lacus strain skLN1.</title>
        <authorList>
            <person name="Watanabe M."/>
            <person name="Kojima H."/>
            <person name="Fukui M."/>
        </authorList>
    </citation>
    <scope>NUCLEOTIDE SEQUENCE [LARGE SCALE GENOMIC DNA]</scope>
    <source>
        <strain evidence="4">skLN1</strain>
    </source>
</reference>
<dbReference type="SUPFAM" id="SSF53756">
    <property type="entry name" value="UDP-Glycosyltransferase/glycogen phosphorylase"/>
    <property type="match status" value="1"/>
</dbReference>
<dbReference type="CDD" id="cd03801">
    <property type="entry name" value="GT4_PimA-like"/>
    <property type="match status" value="1"/>
</dbReference>
<evidence type="ECO:0000259" key="2">
    <source>
        <dbReference type="Pfam" id="PF13439"/>
    </source>
</evidence>
<dbReference type="GO" id="GO:0016757">
    <property type="term" value="F:glycosyltransferase activity"/>
    <property type="evidence" value="ECO:0007669"/>
    <property type="project" value="InterPro"/>
</dbReference>
<dbReference type="AlphaFoldDB" id="A0A292YSS8"/>
<dbReference type="Gene3D" id="2.60.40.1120">
    <property type="entry name" value="Carboxypeptidase-like, regulatory domain"/>
    <property type="match status" value="1"/>
</dbReference>
<feature type="domain" description="Glycosyltransferase subfamily 4-like N-terminal" evidence="2">
    <location>
        <begin position="14"/>
        <end position="203"/>
    </location>
</feature>
<comment type="caution">
    <text evidence="3">The sequence shown here is derived from an EMBL/GenBank/DDBJ whole genome shotgun (WGS) entry which is preliminary data.</text>
</comment>
<dbReference type="Pfam" id="PF13439">
    <property type="entry name" value="Glyco_transf_4"/>
    <property type="match status" value="1"/>
</dbReference>
<dbReference type="Gene3D" id="3.40.50.2000">
    <property type="entry name" value="Glycogen Phosphorylase B"/>
    <property type="match status" value="2"/>
</dbReference>